<evidence type="ECO:0000313" key="2">
    <source>
        <dbReference type="EMBL" id="MBN7768999.1"/>
    </source>
</evidence>
<dbReference type="InterPro" id="IPR021306">
    <property type="entry name" value="DUF2878"/>
</dbReference>
<proteinExistence type="predicted"/>
<dbReference type="Pfam" id="PF11086">
    <property type="entry name" value="DUF2878"/>
    <property type="match status" value="1"/>
</dbReference>
<accession>A0ABS3BAV4</accession>
<keyword evidence="1" id="KW-0812">Transmembrane</keyword>
<feature type="transmembrane region" description="Helical" evidence="1">
    <location>
        <begin position="142"/>
        <end position="163"/>
    </location>
</feature>
<feature type="transmembrane region" description="Helical" evidence="1">
    <location>
        <begin position="12"/>
        <end position="43"/>
    </location>
</feature>
<dbReference type="PROSITE" id="PS51257">
    <property type="entry name" value="PROKAR_LIPOPROTEIN"/>
    <property type="match status" value="1"/>
</dbReference>
<sequence>MTSGSARNILNFLLFQVGWLACVIYPGLASAGLVVALLMLHFTLVSKQRFAELQFVGFGVVLGGLMDTLWFHAGVLALDSSIEVIAAPPWLIAIWALFMTTLCHSLGWVGQRRWHPWFLPPVAGPFAYWSASHLGIVALPNLTVSLVAMAIGWLLLFPLLLFIRKTLYTELEP</sequence>
<name>A0ABS3BAV4_9GAMM</name>
<reference evidence="2 3" key="1">
    <citation type="submission" date="2021-02" db="EMBL/GenBank/DDBJ databases">
        <title>PHA producing bacteria isolated from coastal sediment in Guangdong, Shenzhen.</title>
        <authorList>
            <person name="Zheng W."/>
            <person name="Yu S."/>
            <person name="Huang Y."/>
        </authorList>
    </citation>
    <scope>NUCLEOTIDE SEQUENCE [LARGE SCALE GENOMIC DNA]</scope>
    <source>
        <strain evidence="2 3">TN21-5</strain>
    </source>
</reference>
<gene>
    <name evidence="2" type="ORF">JYP53_03660</name>
</gene>
<feature type="transmembrane region" description="Helical" evidence="1">
    <location>
        <begin position="117"/>
        <end position="136"/>
    </location>
</feature>
<feature type="transmembrane region" description="Helical" evidence="1">
    <location>
        <begin position="90"/>
        <end position="110"/>
    </location>
</feature>
<dbReference type="Proteomes" id="UP000664344">
    <property type="component" value="Unassembled WGS sequence"/>
</dbReference>
<feature type="transmembrane region" description="Helical" evidence="1">
    <location>
        <begin position="55"/>
        <end position="78"/>
    </location>
</feature>
<keyword evidence="1" id="KW-1133">Transmembrane helix</keyword>
<dbReference type="RefSeq" id="WP_206556734.1">
    <property type="nucleotide sequence ID" value="NZ_JAFKDB010000008.1"/>
</dbReference>
<dbReference type="EMBL" id="JAFKDB010000008">
    <property type="protein sequence ID" value="MBN7768999.1"/>
    <property type="molecule type" value="Genomic_DNA"/>
</dbReference>
<evidence type="ECO:0000313" key="3">
    <source>
        <dbReference type="Proteomes" id="UP000664344"/>
    </source>
</evidence>
<keyword evidence="1" id="KW-0472">Membrane</keyword>
<comment type="caution">
    <text evidence="2">The sequence shown here is derived from an EMBL/GenBank/DDBJ whole genome shotgun (WGS) entry which is preliminary data.</text>
</comment>
<organism evidence="2 3">
    <name type="scientific">Marinobacter daepoensis</name>
    <dbReference type="NCBI Taxonomy" id="262077"/>
    <lineage>
        <taxon>Bacteria</taxon>
        <taxon>Pseudomonadati</taxon>
        <taxon>Pseudomonadota</taxon>
        <taxon>Gammaproteobacteria</taxon>
        <taxon>Pseudomonadales</taxon>
        <taxon>Marinobacteraceae</taxon>
        <taxon>Marinobacter</taxon>
    </lineage>
</organism>
<protein>
    <submittedName>
        <fullName evidence="2">DUF2878 domain-containing protein</fullName>
    </submittedName>
</protein>
<keyword evidence="3" id="KW-1185">Reference proteome</keyword>
<evidence type="ECO:0000256" key="1">
    <source>
        <dbReference type="SAM" id="Phobius"/>
    </source>
</evidence>